<feature type="domain" description="PucR C-terminal helix-turn-helix" evidence="2">
    <location>
        <begin position="430"/>
        <end position="474"/>
    </location>
</feature>
<feature type="region of interest" description="Disordered" evidence="1">
    <location>
        <begin position="524"/>
        <end position="550"/>
    </location>
</feature>
<dbReference type="AlphaFoldDB" id="A0A4P6TQX7"/>
<dbReference type="InterPro" id="IPR042070">
    <property type="entry name" value="PucR_C-HTH_sf"/>
</dbReference>
<dbReference type="InterPro" id="IPR051448">
    <property type="entry name" value="CdaR-like_regulators"/>
</dbReference>
<evidence type="ECO:0000313" key="4">
    <source>
        <dbReference type="Proteomes" id="UP000292547"/>
    </source>
</evidence>
<dbReference type="OrthoDB" id="3674804at2"/>
<sequence length="579" mass="61410">MAARAGEGTHAPPPYDTAATWAEELLDQLRPAVRHPRRIIAWLARTVHATVGLEDADGRLLAGDRLPADPVVRADVATGQISAAALEDGGRHVQLVGIRHPGPGRAAGAVLTVARPGPFDRRAAEIVHRTAGVLGLLLREGELTRSARRLGRASADLRLAILQLLMVEDVVSARRVAAGLWPGLLERDTARVYVVEGSPAGRDALAEECADVTEGSALVVRCPAVDGHVIVVSPAPAPGERLRALVADRPGTYLGGSLHQRLARTATAYGQAVSALAVARFSPRRCAVYAERTHPERLLDPAALRVWSARTLRPLDTLPHHTRAELLATTRLGLDFTAVSAAKVLGVSRNTVRARMDRLQTLLGTDLTDLTTRTAVRLALLTEAAHGPYDPATTLPAHTGLRFTDLLDSAALRDWARDLLGRLDGDGRDLRATLSAWIAAGANAERAARQRGVHAQTVREHVRAAEPVLERQLLAGGSDLYEVVLAHLADGTLAAPGADANGDQADAPVHGCVLSGTDRAPLRWPAPGPAVKFGSPAGVRPERGTGRTPLACPRLGNGLSAARRSAPAVRRRCRGRSPW</sequence>
<organism evidence="3 4">
    <name type="scientific">Streptomyces seoulensis</name>
    <dbReference type="NCBI Taxonomy" id="73044"/>
    <lineage>
        <taxon>Bacteria</taxon>
        <taxon>Bacillati</taxon>
        <taxon>Actinomycetota</taxon>
        <taxon>Actinomycetes</taxon>
        <taxon>Kitasatosporales</taxon>
        <taxon>Streptomycetaceae</taxon>
        <taxon>Streptomyces</taxon>
    </lineage>
</organism>
<proteinExistence type="predicted"/>
<reference evidence="3 4" key="1">
    <citation type="submission" date="2018-08" db="EMBL/GenBank/DDBJ databases">
        <title>The complete genome sequence of Streptomyces seoulensis, a pioneer strain for nickel superoxide dismutase discovery.</title>
        <authorList>
            <person name="Shin J."/>
            <person name="Lee J.-S."/>
            <person name="Lee E.-J."/>
            <person name="Youn H.-D."/>
        </authorList>
    </citation>
    <scope>NUCLEOTIDE SEQUENCE [LARGE SCALE GENOMIC DNA]</scope>
    <source>
        <strain evidence="3 4">KCTC 9819</strain>
    </source>
</reference>
<dbReference type="RefSeq" id="WP_078873633.1">
    <property type="nucleotide sequence ID" value="NZ_CP032229.1"/>
</dbReference>
<dbReference type="EMBL" id="CP032229">
    <property type="protein sequence ID" value="QBJ88943.1"/>
    <property type="molecule type" value="Genomic_DNA"/>
</dbReference>
<dbReference type="Gene3D" id="1.10.10.2840">
    <property type="entry name" value="PucR C-terminal helix-turn-helix domain"/>
    <property type="match status" value="2"/>
</dbReference>
<dbReference type="STRING" id="73044.GCA_000725795_05246"/>
<protein>
    <submittedName>
        <fullName evidence="3">PucR family transcriptional regulator</fullName>
    </submittedName>
</protein>
<feature type="domain" description="PucR C-terminal helix-turn-helix" evidence="2">
    <location>
        <begin position="338"/>
        <end position="381"/>
    </location>
</feature>
<gene>
    <name evidence="3" type="ORF">D0Z67_00430</name>
</gene>
<accession>A0A4P6TQX7</accession>
<dbReference type="InterPro" id="IPR025736">
    <property type="entry name" value="PucR_C-HTH_dom"/>
</dbReference>
<dbReference type="PANTHER" id="PTHR33744">
    <property type="entry name" value="CARBOHYDRATE DIACID REGULATOR"/>
    <property type="match status" value="1"/>
</dbReference>
<dbReference type="PANTHER" id="PTHR33744:SF1">
    <property type="entry name" value="DNA-BINDING TRANSCRIPTIONAL ACTIVATOR ADER"/>
    <property type="match status" value="1"/>
</dbReference>
<keyword evidence="4" id="KW-1185">Reference proteome</keyword>
<name>A0A4P6TQX7_STRSO</name>
<dbReference type="KEGG" id="sseo:D0Z67_00430"/>
<evidence type="ECO:0000313" key="3">
    <source>
        <dbReference type="EMBL" id="QBJ88943.1"/>
    </source>
</evidence>
<dbReference type="Proteomes" id="UP000292547">
    <property type="component" value="Chromosome"/>
</dbReference>
<dbReference type="Pfam" id="PF13556">
    <property type="entry name" value="HTH_30"/>
    <property type="match status" value="2"/>
</dbReference>
<evidence type="ECO:0000256" key="1">
    <source>
        <dbReference type="SAM" id="MobiDB-lite"/>
    </source>
</evidence>
<dbReference type="GeneID" id="300097402"/>
<evidence type="ECO:0000259" key="2">
    <source>
        <dbReference type="Pfam" id="PF13556"/>
    </source>
</evidence>